<sequence length="869" mass="88162">MIKKRILACLVALCLAISLSGLPALADTADETTQAVTQAEQPVSSQMQADSQNSEPTYCIQPTGDPEPAGEIDRYYDSSEYIQAPRTGQRSTPIQQSSDPIQVTVDQDVNVIVDSQAKATTGQGDSRGTQITNSVGGTSQAIAVGGSGEPVDPSDSGAYAQNGVTKLVGNVGTADAYTGQAKADNTMDGNTARISSDVTVSVGRYGEIDNNSSITVRASLYYLAVVAGLATAKTGDSAALGLDADNSLDSTDKAFAKGDAGSSLAGGIYDGSALATNGSDNSIANTGTALAATGLANAGNDMQGNDIEMAPVVKAIINVCGDIINSNVTVNLIYKFIAMITGVASATSGDSAAIGADVDNNIDNSTNAKAIGDAPAATASGSGSYSDGSAVAGNDTGNQIANDGRAVGVSGDAAALNLMKNNDIFISPIITSEIDLLDNMVGSNVTINIIYNFWAQILGKANSTTGDADAFGTMADNSIANTSSATAIGDSAKPSLMNHGEQADGEAIALNDAGNSIKNNGLATSASGNSNSLNTMMGNKINLSPTLTTVAMVVKPLLDGTIVIDIVYDIWASLMGSSDTSAGNAVSVGTVSVNTIGSKSDAVAIADVTAGKPDGSATALNSSDNQIENDGDAKAFSGYAYATSAMTEALISVTGCLEQDILADGTKPAIERNNAIKAQANEEAKAQTGDTTATGDKAPLNRVNSTAISKNIFGNDQVAVNDHDADIFNKGDATAISGYAVAKTGSTEPNRTDNVILIGFNPANECPTSDCGQVSSAAQSTDNQDATVQANPDAKNGSPGGDVTAPSANGDSGGAKLGGNQDNIAYAAYTASDYHPIGLPLWLWVILFSILTGWIKLTLIVKPWKVLKR</sequence>
<gene>
    <name evidence="4" type="ORF">COY37_01600</name>
</gene>
<feature type="chain" id="PRO_5014714754" evidence="3">
    <location>
        <begin position="27"/>
        <end position="869"/>
    </location>
</feature>
<name>A0A2M7TAC0_9ACTN</name>
<dbReference type="Proteomes" id="UP000230956">
    <property type="component" value="Unassembled WGS sequence"/>
</dbReference>
<dbReference type="RefSeq" id="WP_286678054.1">
    <property type="nucleotide sequence ID" value="NZ_MNXI01000055.1"/>
</dbReference>
<evidence type="ECO:0000256" key="1">
    <source>
        <dbReference type="SAM" id="MobiDB-lite"/>
    </source>
</evidence>
<feature type="compositionally biased region" description="Polar residues" evidence="1">
    <location>
        <begin position="769"/>
        <end position="790"/>
    </location>
</feature>
<dbReference type="EMBL" id="PFNG01000038">
    <property type="protein sequence ID" value="PIZ41898.1"/>
    <property type="molecule type" value="Genomic_DNA"/>
</dbReference>
<feature type="region of interest" description="Disordered" evidence="1">
    <location>
        <begin position="38"/>
        <end position="72"/>
    </location>
</feature>
<accession>A0A2M7TAC0</accession>
<evidence type="ECO:0000256" key="2">
    <source>
        <dbReference type="SAM" id="Phobius"/>
    </source>
</evidence>
<feature type="region of interest" description="Disordered" evidence="1">
    <location>
        <begin position="680"/>
        <end position="699"/>
    </location>
</feature>
<keyword evidence="2" id="KW-0812">Transmembrane</keyword>
<evidence type="ECO:0000313" key="5">
    <source>
        <dbReference type="Proteomes" id="UP000230956"/>
    </source>
</evidence>
<organism evidence="4 5">
    <name type="scientific">Candidatus Aquicultor secundus</name>
    <dbReference type="NCBI Taxonomy" id="1973895"/>
    <lineage>
        <taxon>Bacteria</taxon>
        <taxon>Bacillati</taxon>
        <taxon>Actinomycetota</taxon>
        <taxon>Candidatus Aquicultoria</taxon>
        <taxon>Candidatus Aquicultorales</taxon>
        <taxon>Candidatus Aquicultoraceae</taxon>
        <taxon>Candidatus Aquicultor</taxon>
    </lineage>
</organism>
<keyword evidence="2" id="KW-1133">Transmembrane helix</keyword>
<feature type="region of interest" description="Disordered" evidence="1">
    <location>
        <begin position="769"/>
        <end position="816"/>
    </location>
</feature>
<evidence type="ECO:0000256" key="3">
    <source>
        <dbReference type="SAM" id="SignalP"/>
    </source>
</evidence>
<evidence type="ECO:0000313" key="4">
    <source>
        <dbReference type="EMBL" id="PIZ41898.1"/>
    </source>
</evidence>
<dbReference type="AlphaFoldDB" id="A0A2M7TAC0"/>
<comment type="caution">
    <text evidence="4">The sequence shown here is derived from an EMBL/GenBank/DDBJ whole genome shotgun (WGS) entry which is preliminary data.</text>
</comment>
<feature type="transmembrane region" description="Helical" evidence="2">
    <location>
        <begin position="841"/>
        <end position="861"/>
    </location>
</feature>
<protein>
    <submittedName>
        <fullName evidence="4">Uncharacterized protein</fullName>
    </submittedName>
</protein>
<keyword evidence="2" id="KW-0472">Membrane</keyword>
<proteinExistence type="predicted"/>
<feature type="signal peptide" evidence="3">
    <location>
        <begin position="1"/>
        <end position="26"/>
    </location>
</feature>
<keyword evidence="3" id="KW-0732">Signal</keyword>
<feature type="compositionally biased region" description="Polar residues" evidence="1">
    <location>
        <begin position="38"/>
        <end position="56"/>
    </location>
</feature>
<reference evidence="5" key="1">
    <citation type="submission" date="2017-09" db="EMBL/GenBank/DDBJ databases">
        <title>Depth-based differentiation of microbial function through sediment-hosted aquifers and enrichment of novel symbionts in the deep terrestrial subsurface.</title>
        <authorList>
            <person name="Probst A.J."/>
            <person name="Ladd B."/>
            <person name="Jarett J.K."/>
            <person name="Geller-Mcgrath D.E."/>
            <person name="Sieber C.M.K."/>
            <person name="Emerson J.B."/>
            <person name="Anantharaman K."/>
            <person name="Thomas B.C."/>
            <person name="Malmstrom R."/>
            <person name="Stieglmeier M."/>
            <person name="Klingl A."/>
            <person name="Woyke T."/>
            <person name="Ryan C.M."/>
            <person name="Banfield J.F."/>
        </authorList>
    </citation>
    <scope>NUCLEOTIDE SEQUENCE [LARGE SCALE GENOMIC DNA]</scope>
</reference>